<evidence type="ECO:0000313" key="1">
    <source>
        <dbReference type="EMBL" id="KTD45241.1"/>
    </source>
</evidence>
<dbReference type="EMBL" id="LNYS01000025">
    <property type="protein sequence ID" value="KTD45241.1"/>
    <property type="molecule type" value="Genomic_DNA"/>
</dbReference>
<evidence type="ECO:0000313" key="2">
    <source>
        <dbReference type="Proteomes" id="UP000054618"/>
    </source>
</evidence>
<dbReference type="AlphaFoldDB" id="A0A0W0XKM8"/>
<dbReference type="PATRIC" id="fig|45073.5.peg.2887"/>
<dbReference type="Proteomes" id="UP000054618">
    <property type="component" value="Unassembled WGS sequence"/>
</dbReference>
<reference evidence="1 2" key="1">
    <citation type="submission" date="2015-11" db="EMBL/GenBank/DDBJ databases">
        <title>Genomic analysis of 38 Legionella species identifies large and diverse effector repertoires.</title>
        <authorList>
            <person name="Burstein D."/>
            <person name="Amaro F."/>
            <person name="Zusman T."/>
            <person name="Lifshitz Z."/>
            <person name="Cohen O."/>
            <person name="Gilbert J.A."/>
            <person name="Pupko T."/>
            <person name="Shuman H.A."/>
            <person name="Segal G."/>
        </authorList>
    </citation>
    <scope>NUCLEOTIDE SEQUENCE [LARGE SCALE GENOMIC DNA]</scope>
    <source>
        <strain evidence="1 2">CDC#1442-AUS-E</strain>
    </source>
</reference>
<dbReference type="RefSeq" id="WP_058508774.1">
    <property type="nucleotide sequence ID" value="NZ_CAAAIK010000004.1"/>
</dbReference>
<keyword evidence="2" id="KW-1185">Reference proteome</keyword>
<dbReference type="OrthoDB" id="9911774at2"/>
<accession>A0A0W0XKM8</accession>
<proteinExistence type="predicted"/>
<gene>
    <name evidence="1" type="ORF">Lqui_2712</name>
</gene>
<organism evidence="1 2">
    <name type="scientific">Legionella quinlivanii</name>
    <dbReference type="NCBI Taxonomy" id="45073"/>
    <lineage>
        <taxon>Bacteria</taxon>
        <taxon>Pseudomonadati</taxon>
        <taxon>Pseudomonadota</taxon>
        <taxon>Gammaproteobacteria</taxon>
        <taxon>Legionellales</taxon>
        <taxon>Legionellaceae</taxon>
        <taxon>Legionella</taxon>
    </lineage>
</organism>
<comment type="caution">
    <text evidence="1">The sequence shown here is derived from an EMBL/GenBank/DDBJ whole genome shotgun (WGS) entry which is preliminary data.</text>
</comment>
<dbReference type="STRING" id="45073.Lqui_2712"/>
<sequence>MPFYVPSYATLLKQLNALKDVDLKERQEQDIEVIGSLIMQGNLAQAIEKAKFEQTANDNHYLMFQLVSIMRELTYPPVEQTYRSEAPLSLYEKIGYLVIYRPIDIEQLKELYQTIPASSEYYERSQKQITAIQAAIDFSSKSNDLAEELTEKDEESTACPLGL</sequence>
<name>A0A0W0XKM8_9GAMM</name>
<protein>
    <submittedName>
        <fullName evidence="1">Uncharacterized protein</fullName>
    </submittedName>
</protein>